<dbReference type="AlphaFoldDB" id="A0A2P2QA33"/>
<sequence length="40" mass="4602">MHQHALLINPKITKNQAKITTTRTSKSLVNDKHNQVVKQH</sequence>
<accession>A0A2P2QA33</accession>
<organism evidence="1">
    <name type="scientific">Rhizophora mucronata</name>
    <name type="common">Asiatic mangrove</name>
    <dbReference type="NCBI Taxonomy" id="61149"/>
    <lineage>
        <taxon>Eukaryota</taxon>
        <taxon>Viridiplantae</taxon>
        <taxon>Streptophyta</taxon>
        <taxon>Embryophyta</taxon>
        <taxon>Tracheophyta</taxon>
        <taxon>Spermatophyta</taxon>
        <taxon>Magnoliopsida</taxon>
        <taxon>eudicotyledons</taxon>
        <taxon>Gunneridae</taxon>
        <taxon>Pentapetalae</taxon>
        <taxon>rosids</taxon>
        <taxon>fabids</taxon>
        <taxon>Malpighiales</taxon>
        <taxon>Rhizophoraceae</taxon>
        <taxon>Rhizophora</taxon>
    </lineage>
</organism>
<reference evidence="1" key="1">
    <citation type="submission" date="2018-02" db="EMBL/GenBank/DDBJ databases">
        <title>Rhizophora mucronata_Transcriptome.</title>
        <authorList>
            <person name="Meera S.P."/>
            <person name="Sreeshan A."/>
            <person name="Augustine A."/>
        </authorList>
    </citation>
    <scope>NUCLEOTIDE SEQUENCE</scope>
    <source>
        <tissue evidence="1">Leaf</tissue>
    </source>
</reference>
<name>A0A2P2QA33_RHIMU</name>
<proteinExistence type="predicted"/>
<protein>
    <submittedName>
        <fullName evidence="1">Uncharacterized protein</fullName>
    </submittedName>
</protein>
<evidence type="ECO:0000313" key="1">
    <source>
        <dbReference type="EMBL" id="MBX63861.1"/>
    </source>
</evidence>
<dbReference type="EMBL" id="GGEC01083377">
    <property type="protein sequence ID" value="MBX63861.1"/>
    <property type="molecule type" value="Transcribed_RNA"/>
</dbReference>